<reference evidence="10" key="1">
    <citation type="submission" date="2021-12" db="EMBL/GenBank/DDBJ databases">
        <authorList>
            <person name="King R."/>
        </authorList>
    </citation>
    <scope>NUCLEOTIDE SEQUENCE</scope>
</reference>
<evidence type="ECO:0000256" key="3">
    <source>
        <dbReference type="ARBA" id="ARBA00022692"/>
    </source>
</evidence>
<sequence>MFGRSLRTLHLSTFALSFFMTTAIFQPAIQIEPGRKSNSIAFKVCLNTVQLSGRPLMYIVDFHSSSAVQPLIQNLHDSSITTILIRHPEELTTLATQNREMNIIFYVNDPDEILSLILSSVPKPWQHEDGFQSDRLENSSISTNFEMKQKSKFNSKLPHYCILVDDLKDSKMVGCDEQMTLSTAELEGSELLSDQNFNFTRSLYMNPIWNSKNYLSFMIYQNNYTPFGPNGSKWWQNVKAGKVNCTISGKNEYRGEILSFKFIWRFFKGIRTIICYEDVCDRYNPFSESIISYSGAIDESYFDFAVTNMHRKVASICLSDAEGSEIYANRVSWQGNGLFLYVYEHFSNLTNFTRPTVKYNSFWGEDFFDKMVRDVRFREMGQLLNLDLHFVKVSVTDKSVSYPSFDYSVGVETRAICILTPHSKKIPQFLVPFRSFSPVVWFLIGAVFAIFVLMQHAFQRAQFKIFCGLYSETEIRIFENTSSLWSIYAYFVSGFPPRLILGNLLTGKILFFIFSFSALIITTAFLGVMTTLLTKTVQYPEIDSLKDLQDSDFLIQTANADDSAVFFDGLDEFVKLKAQLVSNLEHYTYYLSLELPEHYSLHLALNENNHTLLNLERPIEELFEKLKDNVQTITENDAFLVDVPGSFVSKNGIRTRVWLLPQQSEQHLVRECLMTHPVFYSFFKNSLLFDRFNQIAFRVLESGHVKKFIDASNHDDESCEIAPLPSEDADPRPYDLNDLQLGFIGLLRGYVANQKIVQSDERKFSISTSTSGEGDKILYPDFDNRALIGSRCDAVANGECTVPYAEDPK</sequence>
<keyword evidence="9" id="KW-0732">Signal</keyword>
<evidence type="ECO:0000256" key="4">
    <source>
        <dbReference type="ARBA" id="ARBA00022989"/>
    </source>
</evidence>
<evidence type="ECO:0000313" key="10">
    <source>
        <dbReference type="EMBL" id="CAH0748594.1"/>
    </source>
</evidence>
<evidence type="ECO:0008006" key="12">
    <source>
        <dbReference type="Google" id="ProtNLM"/>
    </source>
</evidence>
<dbReference type="PANTHER" id="PTHR42643">
    <property type="entry name" value="IONOTROPIC RECEPTOR 20A-RELATED"/>
    <property type="match status" value="1"/>
</dbReference>
<evidence type="ECO:0000256" key="1">
    <source>
        <dbReference type="ARBA" id="ARBA00004651"/>
    </source>
</evidence>
<keyword evidence="11" id="KW-1185">Reference proteome</keyword>
<organism evidence="10 11">
    <name type="scientific">Bemisia tabaci</name>
    <name type="common">Sweetpotato whitefly</name>
    <name type="synonym">Aleurodes tabaci</name>
    <dbReference type="NCBI Taxonomy" id="7038"/>
    <lineage>
        <taxon>Eukaryota</taxon>
        <taxon>Metazoa</taxon>
        <taxon>Ecdysozoa</taxon>
        <taxon>Arthropoda</taxon>
        <taxon>Hexapoda</taxon>
        <taxon>Insecta</taxon>
        <taxon>Pterygota</taxon>
        <taxon>Neoptera</taxon>
        <taxon>Paraneoptera</taxon>
        <taxon>Hemiptera</taxon>
        <taxon>Sternorrhyncha</taxon>
        <taxon>Aleyrodoidea</taxon>
        <taxon>Aleyrodidae</taxon>
        <taxon>Aleyrodinae</taxon>
        <taxon>Bemisia</taxon>
    </lineage>
</organism>
<dbReference type="InterPro" id="IPR052192">
    <property type="entry name" value="Insect_Ionotropic_Sensory_Rcpt"/>
</dbReference>
<gene>
    <name evidence="10" type="ORF">BEMITA_LOCUS187</name>
</gene>
<feature type="transmembrane region" description="Helical" evidence="8">
    <location>
        <begin position="509"/>
        <end position="533"/>
    </location>
</feature>
<dbReference type="EMBL" id="CAKKNF020000047">
    <property type="protein sequence ID" value="CAH0748594.1"/>
    <property type="molecule type" value="Genomic_DNA"/>
</dbReference>
<evidence type="ECO:0000256" key="8">
    <source>
        <dbReference type="SAM" id="Phobius"/>
    </source>
</evidence>
<keyword evidence="7" id="KW-0325">Glycoprotein</keyword>
<feature type="signal peptide" evidence="9">
    <location>
        <begin position="1"/>
        <end position="24"/>
    </location>
</feature>
<evidence type="ECO:0000313" key="11">
    <source>
        <dbReference type="Proteomes" id="UP001152759"/>
    </source>
</evidence>
<accession>A0AAI8Y611</accession>
<evidence type="ECO:0000256" key="6">
    <source>
        <dbReference type="ARBA" id="ARBA00023170"/>
    </source>
</evidence>
<comment type="caution">
    <text evidence="10">The sequence shown here is derived from an EMBL/GenBank/DDBJ whole genome shotgun (WGS) entry which is preliminary data.</text>
</comment>
<name>A0AAI8Y611_BEMTA</name>
<comment type="subcellular location">
    <subcellularLocation>
        <location evidence="1">Cell membrane</location>
        <topology evidence="1">Multi-pass membrane protein</topology>
    </subcellularLocation>
</comment>
<feature type="transmembrane region" description="Helical" evidence="8">
    <location>
        <begin position="435"/>
        <end position="454"/>
    </location>
</feature>
<dbReference type="Gene3D" id="1.10.287.70">
    <property type="match status" value="1"/>
</dbReference>
<feature type="chain" id="PRO_5042525299" description="Ionotropic receptor" evidence="9">
    <location>
        <begin position="25"/>
        <end position="809"/>
    </location>
</feature>
<proteinExistence type="predicted"/>
<evidence type="ECO:0000256" key="7">
    <source>
        <dbReference type="ARBA" id="ARBA00023180"/>
    </source>
</evidence>
<evidence type="ECO:0000256" key="9">
    <source>
        <dbReference type="SAM" id="SignalP"/>
    </source>
</evidence>
<dbReference type="GO" id="GO:0005886">
    <property type="term" value="C:plasma membrane"/>
    <property type="evidence" value="ECO:0007669"/>
    <property type="project" value="UniProtKB-SubCell"/>
</dbReference>
<keyword evidence="5 8" id="KW-0472">Membrane</keyword>
<dbReference type="Proteomes" id="UP001152759">
    <property type="component" value="Unassembled WGS sequence"/>
</dbReference>
<keyword evidence="3 8" id="KW-0812">Transmembrane</keyword>
<dbReference type="PANTHER" id="PTHR42643:SF38">
    <property type="entry name" value="IONOTROPIC RECEPTOR 100A"/>
    <property type="match status" value="1"/>
</dbReference>
<keyword evidence="2" id="KW-1003">Cell membrane</keyword>
<protein>
    <recommendedName>
        <fullName evidence="12">Ionotropic receptor</fullName>
    </recommendedName>
</protein>
<keyword evidence="6" id="KW-0675">Receptor</keyword>
<dbReference type="AlphaFoldDB" id="A0AAI8Y611"/>
<evidence type="ECO:0000256" key="2">
    <source>
        <dbReference type="ARBA" id="ARBA00022475"/>
    </source>
</evidence>
<evidence type="ECO:0000256" key="5">
    <source>
        <dbReference type="ARBA" id="ARBA00023136"/>
    </source>
</evidence>
<keyword evidence="4 8" id="KW-1133">Transmembrane helix</keyword>